<feature type="binding site" evidence="7">
    <location>
        <position position="128"/>
    </location>
    <ligand>
        <name>Zn(2+)</name>
        <dbReference type="ChEBI" id="CHEBI:29105"/>
    </ligand>
</feature>
<reference evidence="9" key="2">
    <citation type="submission" date="2020-09" db="EMBL/GenBank/DDBJ databases">
        <authorList>
            <person name="Sun Q."/>
            <person name="Kim S."/>
        </authorList>
    </citation>
    <scope>NUCLEOTIDE SEQUENCE</scope>
    <source>
        <strain evidence="9">KCTC 12870</strain>
    </source>
</reference>
<keyword evidence="8" id="KW-0408">Iron</keyword>
<evidence type="ECO:0000256" key="2">
    <source>
        <dbReference type="ARBA" id="ARBA00022491"/>
    </source>
</evidence>
<dbReference type="AlphaFoldDB" id="A0A8J3DBZ1"/>
<keyword evidence="2" id="KW-0678">Repressor</keyword>
<keyword evidence="3 7" id="KW-0862">Zinc</keyword>
<dbReference type="Pfam" id="PF01475">
    <property type="entry name" value="FUR"/>
    <property type="match status" value="1"/>
</dbReference>
<evidence type="ECO:0000313" key="9">
    <source>
        <dbReference type="EMBL" id="GHC00960.1"/>
    </source>
</evidence>
<dbReference type="InterPro" id="IPR036388">
    <property type="entry name" value="WH-like_DNA-bd_sf"/>
</dbReference>
<evidence type="ECO:0000256" key="6">
    <source>
        <dbReference type="ARBA" id="ARBA00023163"/>
    </source>
</evidence>
<evidence type="ECO:0008006" key="11">
    <source>
        <dbReference type="Google" id="ProtNLM"/>
    </source>
</evidence>
<dbReference type="PANTHER" id="PTHR33202">
    <property type="entry name" value="ZINC UPTAKE REGULATION PROTEIN"/>
    <property type="match status" value="1"/>
</dbReference>
<dbReference type="GO" id="GO:1900376">
    <property type="term" value="P:regulation of secondary metabolite biosynthetic process"/>
    <property type="evidence" value="ECO:0007669"/>
    <property type="project" value="TreeGrafter"/>
</dbReference>
<evidence type="ECO:0000256" key="3">
    <source>
        <dbReference type="ARBA" id="ARBA00022833"/>
    </source>
</evidence>
<comment type="caution">
    <text evidence="9">The sequence shown here is derived from an EMBL/GenBank/DDBJ whole genome shotgun (WGS) entry which is preliminary data.</text>
</comment>
<organism evidence="9 10">
    <name type="scientific">Cerasicoccus arenae</name>
    <dbReference type="NCBI Taxonomy" id="424488"/>
    <lineage>
        <taxon>Bacteria</taxon>
        <taxon>Pseudomonadati</taxon>
        <taxon>Verrucomicrobiota</taxon>
        <taxon>Opitutia</taxon>
        <taxon>Puniceicoccales</taxon>
        <taxon>Cerasicoccaceae</taxon>
        <taxon>Cerasicoccus</taxon>
    </lineage>
</organism>
<sequence length="134" mass="15738">MPDDSPTFRRTRQREAIYAALGQAERPLSFEELLERSRQHYPRLGERTVFRNVREMLDEHSLVRVYLPGQPARYELPTFNHCPHFICRKCNNVFVLPEETQDILPEYAAKIPPAFIPEGEEVIIYGYCLECPKD</sequence>
<gene>
    <name evidence="9" type="ORF">GCM10007047_16660</name>
</gene>
<evidence type="ECO:0000256" key="1">
    <source>
        <dbReference type="ARBA" id="ARBA00007957"/>
    </source>
</evidence>
<dbReference type="Gene3D" id="1.10.10.10">
    <property type="entry name" value="Winged helix-like DNA-binding domain superfamily/Winged helix DNA-binding domain"/>
    <property type="match status" value="1"/>
</dbReference>
<dbReference type="GO" id="GO:0000976">
    <property type="term" value="F:transcription cis-regulatory region binding"/>
    <property type="evidence" value="ECO:0007669"/>
    <property type="project" value="TreeGrafter"/>
</dbReference>
<name>A0A8J3DBZ1_9BACT</name>
<evidence type="ECO:0000256" key="7">
    <source>
        <dbReference type="PIRSR" id="PIRSR602481-1"/>
    </source>
</evidence>
<keyword evidence="7" id="KW-0479">Metal-binding</keyword>
<dbReference type="GO" id="GO:0008270">
    <property type="term" value="F:zinc ion binding"/>
    <property type="evidence" value="ECO:0007669"/>
    <property type="project" value="TreeGrafter"/>
</dbReference>
<dbReference type="Proteomes" id="UP000642829">
    <property type="component" value="Unassembled WGS sequence"/>
</dbReference>
<keyword evidence="5" id="KW-0238">DNA-binding</keyword>
<feature type="binding site" evidence="7">
    <location>
        <position position="90"/>
    </location>
    <ligand>
        <name>Zn(2+)</name>
        <dbReference type="ChEBI" id="CHEBI:29105"/>
    </ligand>
</feature>
<dbReference type="GO" id="GO:0045892">
    <property type="term" value="P:negative regulation of DNA-templated transcription"/>
    <property type="evidence" value="ECO:0007669"/>
    <property type="project" value="TreeGrafter"/>
</dbReference>
<feature type="binding site" evidence="7">
    <location>
        <position position="131"/>
    </location>
    <ligand>
        <name>Zn(2+)</name>
        <dbReference type="ChEBI" id="CHEBI:29105"/>
    </ligand>
</feature>
<keyword evidence="6" id="KW-0804">Transcription</keyword>
<evidence type="ECO:0000256" key="8">
    <source>
        <dbReference type="PIRSR" id="PIRSR602481-2"/>
    </source>
</evidence>
<dbReference type="RefSeq" id="WP_189513972.1">
    <property type="nucleotide sequence ID" value="NZ_BMXG01000009.1"/>
</dbReference>
<comment type="cofactor">
    <cofactor evidence="8">
        <name>Mn(2+)</name>
        <dbReference type="ChEBI" id="CHEBI:29035"/>
    </cofactor>
    <cofactor evidence="8">
        <name>Fe(2+)</name>
        <dbReference type="ChEBI" id="CHEBI:29033"/>
    </cofactor>
    <text evidence="8">Binds 1 Mn(2+) or Fe(2+) ion per subunit.</text>
</comment>
<protein>
    <recommendedName>
        <fullName evidence="11">Transcriptional repressor</fullName>
    </recommendedName>
</protein>
<comment type="cofactor">
    <cofactor evidence="7">
        <name>Zn(2+)</name>
        <dbReference type="ChEBI" id="CHEBI:29105"/>
    </cofactor>
    <text evidence="7">Binds 1 zinc ion per subunit.</text>
</comment>
<accession>A0A8J3DBZ1</accession>
<feature type="binding site" evidence="8">
    <location>
        <position position="81"/>
    </location>
    <ligand>
        <name>Fe cation</name>
        <dbReference type="ChEBI" id="CHEBI:24875"/>
    </ligand>
</feature>
<dbReference type="InterPro" id="IPR002481">
    <property type="entry name" value="FUR"/>
</dbReference>
<dbReference type="InterPro" id="IPR036390">
    <property type="entry name" value="WH_DNA-bd_sf"/>
</dbReference>
<evidence type="ECO:0000256" key="4">
    <source>
        <dbReference type="ARBA" id="ARBA00023015"/>
    </source>
</evidence>
<dbReference type="EMBL" id="BMXG01000009">
    <property type="protein sequence ID" value="GHC00960.1"/>
    <property type="molecule type" value="Genomic_DNA"/>
</dbReference>
<comment type="similarity">
    <text evidence="1">Belongs to the Fur family.</text>
</comment>
<keyword evidence="10" id="KW-1185">Reference proteome</keyword>
<feature type="binding site" evidence="7">
    <location>
        <position position="87"/>
    </location>
    <ligand>
        <name>Zn(2+)</name>
        <dbReference type="ChEBI" id="CHEBI:29105"/>
    </ligand>
</feature>
<proteinExistence type="inferred from homology"/>
<dbReference type="PANTHER" id="PTHR33202:SF22">
    <property type="entry name" value="HYDROGEN PEROXIDE SENSITIVE REPRESSOR"/>
    <property type="match status" value="1"/>
</dbReference>
<dbReference type="CDD" id="cd07153">
    <property type="entry name" value="Fur_like"/>
    <property type="match status" value="1"/>
</dbReference>
<dbReference type="SUPFAM" id="SSF46785">
    <property type="entry name" value="Winged helix' DNA-binding domain"/>
    <property type="match status" value="1"/>
</dbReference>
<dbReference type="GO" id="GO:0003700">
    <property type="term" value="F:DNA-binding transcription factor activity"/>
    <property type="evidence" value="ECO:0007669"/>
    <property type="project" value="InterPro"/>
</dbReference>
<dbReference type="Gene3D" id="3.30.1490.190">
    <property type="match status" value="1"/>
</dbReference>
<evidence type="ECO:0000256" key="5">
    <source>
        <dbReference type="ARBA" id="ARBA00023125"/>
    </source>
</evidence>
<evidence type="ECO:0000313" key="10">
    <source>
        <dbReference type="Proteomes" id="UP000642829"/>
    </source>
</evidence>
<dbReference type="InterPro" id="IPR043135">
    <property type="entry name" value="Fur_C"/>
</dbReference>
<keyword evidence="4" id="KW-0805">Transcription regulation</keyword>
<reference evidence="9" key="1">
    <citation type="journal article" date="2014" name="Int. J. Syst. Evol. Microbiol.">
        <title>Complete genome sequence of Corynebacterium casei LMG S-19264T (=DSM 44701T), isolated from a smear-ripened cheese.</title>
        <authorList>
            <consortium name="US DOE Joint Genome Institute (JGI-PGF)"/>
            <person name="Walter F."/>
            <person name="Albersmeier A."/>
            <person name="Kalinowski J."/>
            <person name="Ruckert C."/>
        </authorList>
    </citation>
    <scope>NUCLEOTIDE SEQUENCE</scope>
    <source>
        <strain evidence="9">KCTC 12870</strain>
    </source>
</reference>